<keyword evidence="5" id="KW-1185">Reference proteome</keyword>
<dbReference type="InterPro" id="IPR018639">
    <property type="entry name" value="DUF2062"/>
</dbReference>
<dbReference type="EMBL" id="CP036316">
    <property type="protein sequence ID" value="QDT63674.1"/>
    <property type="molecule type" value="Genomic_DNA"/>
</dbReference>
<keyword evidence="2" id="KW-0472">Membrane</keyword>
<feature type="compositionally biased region" description="Polar residues" evidence="1">
    <location>
        <begin position="184"/>
        <end position="197"/>
    </location>
</feature>
<dbReference type="AlphaFoldDB" id="A0A517T5N4"/>
<feature type="domain" description="DUF2062" evidence="3">
    <location>
        <begin position="26"/>
        <end position="175"/>
    </location>
</feature>
<organism evidence="4 5">
    <name type="scientific">Calycomorphotria hydatis</name>
    <dbReference type="NCBI Taxonomy" id="2528027"/>
    <lineage>
        <taxon>Bacteria</taxon>
        <taxon>Pseudomonadati</taxon>
        <taxon>Planctomycetota</taxon>
        <taxon>Planctomycetia</taxon>
        <taxon>Planctomycetales</taxon>
        <taxon>Planctomycetaceae</taxon>
        <taxon>Calycomorphotria</taxon>
    </lineage>
</organism>
<accession>A0A517T5N4</accession>
<dbReference type="Pfam" id="PF09835">
    <property type="entry name" value="DUF2062"/>
    <property type="match status" value="1"/>
</dbReference>
<evidence type="ECO:0000313" key="4">
    <source>
        <dbReference type="EMBL" id="QDT63674.1"/>
    </source>
</evidence>
<dbReference type="OrthoDB" id="9794343at2"/>
<dbReference type="RefSeq" id="WP_145260174.1">
    <property type="nucleotide sequence ID" value="NZ_CP036316.1"/>
</dbReference>
<feature type="transmembrane region" description="Helical" evidence="2">
    <location>
        <begin position="81"/>
        <end position="100"/>
    </location>
</feature>
<feature type="region of interest" description="Disordered" evidence="1">
    <location>
        <begin position="184"/>
        <end position="203"/>
    </location>
</feature>
<keyword evidence="2" id="KW-0812">Transmembrane</keyword>
<evidence type="ECO:0000259" key="3">
    <source>
        <dbReference type="Pfam" id="PF09835"/>
    </source>
</evidence>
<proteinExistence type="predicted"/>
<feature type="transmembrane region" description="Helical" evidence="2">
    <location>
        <begin position="145"/>
        <end position="171"/>
    </location>
</feature>
<gene>
    <name evidence="4" type="ORF">V22_08980</name>
</gene>
<feature type="transmembrane region" description="Helical" evidence="2">
    <location>
        <begin position="40"/>
        <end position="69"/>
    </location>
</feature>
<evidence type="ECO:0000256" key="1">
    <source>
        <dbReference type="SAM" id="MobiDB-lite"/>
    </source>
</evidence>
<dbReference type="PANTHER" id="PTHR40547">
    <property type="entry name" value="SLL0298 PROTEIN"/>
    <property type="match status" value="1"/>
</dbReference>
<keyword evidence="2" id="KW-1133">Transmembrane helix</keyword>
<evidence type="ECO:0000313" key="5">
    <source>
        <dbReference type="Proteomes" id="UP000319976"/>
    </source>
</evidence>
<name>A0A517T5N4_9PLAN</name>
<protein>
    <recommendedName>
        <fullName evidence="3">DUF2062 domain-containing protein</fullName>
    </recommendedName>
</protein>
<dbReference type="PANTHER" id="PTHR40547:SF1">
    <property type="entry name" value="SLL0298 PROTEIN"/>
    <property type="match status" value="1"/>
</dbReference>
<reference evidence="4 5" key="1">
    <citation type="submission" date="2019-02" db="EMBL/GenBank/DDBJ databases">
        <title>Deep-cultivation of Planctomycetes and their phenomic and genomic characterization uncovers novel biology.</title>
        <authorList>
            <person name="Wiegand S."/>
            <person name="Jogler M."/>
            <person name="Boedeker C."/>
            <person name="Pinto D."/>
            <person name="Vollmers J."/>
            <person name="Rivas-Marin E."/>
            <person name="Kohn T."/>
            <person name="Peeters S.H."/>
            <person name="Heuer A."/>
            <person name="Rast P."/>
            <person name="Oberbeckmann S."/>
            <person name="Bunk B."/>
            <person name="Jeske O."/>
            <person name="Meyerdierks A."/>
            <person name="Storesund J.E."/>
            <person name="Kallscheuer N."/>
            <person name="Luecker S."/>
            <person name="Lage O.M."/>
            <person name="Pohl T."/>
            <person name="Merkel B.J."/>
            <person name="Hornburger P."/>
            <person name="Mueller R.-W."/>
            <person name="Bruemmer F."/>
            <person name="Labrenz M."/>
            <person name="Spormann A.M."/>
            <person name="Op den Camp H."/>
            <person name="Overmann J."/>
            <person name="Amann R."/>
            <person name="Jetten M.S.M."/>
            <person name="Mascher T."/>
            <person name="Medema M.H."/>
            <person name="Devos D.P."/>
            <person name="Kaster A.-K."/>
            <person name="Ovreas L."/>
            <person name="Rohde M."/>
            <person name="Galperin M.Y."/>
            <person name="Jogler C."/>
        </authorList>
    </citation>
    <scope>NUCLEOTIDE SEQUENCE [LARGE SCALE GENOMIC DNA]</scope>
    <source>
        <strain evidence="4 5">V22</strain>
    </source>
</reference>
<sequence length="203" mass="22537">MTAQLELKPLTKAERPQFKWWAHPQQLLRYLVSLNDRPHAIALGVAIGMFIGMTPTVGIQMILAGLAWYACKPFFHFNCRAALVAVYVSNPVTSVPIYWFNYCVGCLFVGGDLTREEFAAALTYSNFSEWWATIVGLFIKIGGPLVLGSLVVATITGVATYPATLYLIYWLRGLRIRQRREKSTSSGIATSQPTTRNANEDAA</sequence>
<evidence type="ECO:0000256" key="2">
    <source>
        <dbReference type="SAM" id="Phobius"/>
    </source>
</evidence>
<dbReference type="Proteomes" id="UP000319976">
    <property type="component" value="Chromosome"/>
</dbReference>
<dbReference type="KEGG" id="chya:V22_08980"/>